<feature type="compositionally biased region" description="Basic residues" evidence="1">
    <location>
        <begin position="182"/>
        <end position="197"/>
    </location>
</feature>
<gene>
    <name evidence="2" type="ORF">CVLEPA_LOCUS13078</name>
</gene>
<evidence type="ECO:0000256" key="1">
    <source>
        <dbReference type="SAM" id="MobiDB-lite"/>
    </source>
</evidence>
<name>A0ABP0FUU0_CLALP</name>
<feature type="compositionally biased region" description="Low complexity" evidence="1">
    <location>
        <begin position="14"/>
        <end position="27"/>
    </location>
</feature>
<protein>
    <submittedName>
        <fullName evidence="2">Uncharacterized protein</fullName>
    </submittedName>
</protein>
<dbReference type="EMBL" id="CAWYQH010000090">
    <property type="protein sequence ID" value="CAK8682413.1"/>
    <property type="molecule type" value="Genomic_DNA"/>
</dbReference>
<proteinExistence type="predicted"/>
<organism evidence="2 3">
    <name type="scientific">Clavelina lepadiformis</name>
    <name type="common">Light-bulb sea squirt</name>
    <name type="synonym">Ascidia lepadiformis</name>
    <dbReference type="NCBI Taxonomy" id="159417"/>
    <lineage>
        <taxon>Eukaryota</taxon>
        <taxon>Metazoa</taxon>
        <taxon>Chordata</taxon>
        <taxon>Tunicata</taxon>
        <taxon>Ascidiacea</taxon>
        <taxon>Aplousobranchia</taxon>
        <taxon>Clavelinidae</taxon>
        <taxon>Clavelina</taxon>
    </lineage>
</organism>
<feature type="compositionally biased region" description="Pro residues" evidence="1">
    <location>
        <begin position="121"/>
        <end position="132"/>
    </location>
</feature>
<feature type="region of interest" description="Disordered" evidence="1">
    <location>
        <begin position="160"/>
        <end position="239"/>
    </location>
</feature>
<feature type="region of interest" description="Disordered" evidence="1">
    <location>
        <begin position="97"/>
        <end position="138"/>
    </location>
</feature>
<feature type="compositionally biased region" description="Polar residues" evidence="1">
    <location>
        <begin position="213"/>
        <end position="222"/>
    </location>
</feature>
<sequence>MCPGQPHVPAKPLSSDSGISPDDIIGSNASSKHALLGNMTSLSSSKAFDSRHIFHHNPQLFQQPDSYFGDPRQERFHGDANREYSESDVFNDVTMHNVKQSKKNRDKKRKKTDKPRDIFSPTPPTVPGPTSPVLPLHPKLTPLTHQAKLPPIRRNLNVIPEGKSQSTHTRPIPPAKLTSQANRKRKTARRSKLSKAKGRVENQRDPGPAEPPSNFSPANPQTRPFAFESNPESMEMRRVGPPKPETFYFAKQSPFIMTQTNDMYNNYQAVFGHPMSPQTSSSLTSPTQNTSMSSMDDILESRNPRIMTSLRRGSLAPNVFLKP</sequence>
<dbReference type="Proteomes" id="UP001642483">
    <property type="component" value="Unassembled WGS sequence"/>
</dbReference>
<comment type="caution">
    <text evidence="2">The sequence shown here is derived from an EMBL/GenBank/DDBJ whole genome shotgun (WGS) entry which is preliminary data.</text>
</comment>
<accession>A0ABP0FUU0</accession>
<reference evidence="2 3" key="1">
    <citation type="submission" date="2024-02" db="EMBL/GenBank/DDBJ databases">
        <authorList>
            <person name="Daric V."/>
            <person name="Darras S."/>
        </authorList>
    </citation>
    <scope>NUCLEOTIDE SEQUENCE [LARGE SCALE GENOMIC DNA]</scope>
</reference>
<feature type="compositionally biased region" description="Basic residues" evidence="1">
    <location>
        <begin position="99"/>
        <end position="113"/>
    </location>
</feature>
<feature type="region of interest" description="Disordered" evidence="1">
    <location>
        <begin position="1"/>
        <end position="29"/>
    </location>
</feature>
<keyword evidence="3" id="KW-1185">Reference proteome</keyword>
<evidence type="ECO:0000313" key="2">
    <source>
        <dbReference type="EMBL" id="CAK8682413.1"/>
    </source>
</evidence>
<evidence type="ECO:0000313" key="3">
    <source>
        <dbReference type="Proteomes" id="UP001642483"/>
    </source>
</evidence>